<accession>A0A918B9Y2</accession>
<comment type="caution">
    <text evidence="2">The sequence shown here is derived from an EMBL/GenBank/DDBJ whole genome shotgun (WGS) entry which is preliminary data.</text>
</comment>
<reference evidence="2" key="2">
    <citation type="submission" date="2020-09" db="EMBL/GenBank/DDBJ databases">
        <authorList>
            <person name="Sun Q."/>
            <person name="Ohkuma M."/>
        </authorList>
    </citation>
    <scope>NUCLEOTIDE SEQUENCE</scope>
    <source>
        <strain evidence="2">JCM 3131</strain>
    </source>
</reference>
<feature type="compositionally biased region" description="Basic and acidic residues" evidence="1">
    <location>
        <begin position="1"/>
        <end position="26"/>
    </location>
</feature>
<dbReference type="Proteomes" id="UP000620156">
    <property type="component" value="Unassembled WGS sequence"/>
</dbReference>
<sequence length="113" mass="11715">MADREHDPTEQAGRDASGDQGSRESTGKVPDPAEGGDERRPPIGRGDIAAVAGSDVQQQEVAEGPVEGLQPGERVERGPWRPPLEVDPPSAPGLPGASGDPDAVREQKKHGGP</sequence>
<reference evidence="2" key="1">
    <citation type="journal article" date="2014" name="Int. J. Syst. Evol. Microbiol.">
        <title>Complete genome sequence of Corynebacterium casei LMG S-19264T (=DSM 44701T), isolated from a smear-ripened cheese.</title>
        <authorList>
            <consortium name="US DOE Joint Genome Institute (JGI-PGF)"/>
            <person name="Walter F."/>
            <person name="Albersmeier A."/>
            <person name="Kalinowski J."/>
            <person name="Ruckert C."/>
        </authorList>
    </citation>
    <scope>NUCLEOTIDE SEQUENCE</scope>
    <source>
        <strain evidence="2">JCM 3131</strain>
    </source>
</reference>
<proteinExistence type="predicted"/>
<dbReference type="EMBL" id="BMQK01000003">
    <property type="protein sequence ID" value="GGQ50834.1"/>
    <property type="molecule type" value="Genomic_DNA"/>
</dbReference>
<evidence type="ECO:0000313" key="3">
    <source>
        <dbReference type="Proteomes" id="UP000620156"/>
    </source>
</evidence>
<evidence type="ECO:0000313" key="2">
    <source>
        <dbReference type="EMBL" id="GGQ50834.1"/>
    </source>
</evidence>
<gene>
    <name evidence="2" type="ORF">GCM10010145_19930</name>
</gene>
<evidence type="ECO:0000256" key="1">
    <source>
        <dbReference type="SAM" id="MobiDB-lite"/>
    </source>
</evidence>
<name>A0A918B9Y2_9ACTN</name>
<feature type="compositionally biased region" description="Pro residues" evidence="1">
    <location>
        <begin position="80"/>
        <end position="92"/>
    </location>
</feature>
<protein>
    <submittedName>
        <fullName evidence="2">Uncharacterized protein</fullName>
    </submittedName>
</protein>
<organism evidence="2 3">
    <name type="scientific">Streptomyces ruber</name>
    <dbReference type="NCBI Taxonomy" id="83378"/>
    <lineage>
        <taxon>Bacteria</taxon>
        <taxon>Bacillati</taxon>
        <taxon>Actinomycetota</taxon>
        <taxon>Actinomycetes</taxon>
        <taxon>Kitasatosporales</taxon>
        <taxon>Streptomycetaceae</taxon>
        <taxon>Streptomyces</taxon>
    </lineage>
</organism>
<feature type="region of interest" description="Disordered" evidence="1">
    <location>
        <begin position="1"/>
        <end position="113"/>
    </location>
</feature>
<keyword evidence="3" id="KW-1185">Reference proteome</keyword>
<dbReference type="RefSeq" id="WP_189216328.1">
    <property type="nucleotide sequence ID" value="NZ_BMQK01000003.1"/>
</dbReference>
<dbReference type="AlphaFoldDB" id="A0A918B9Y2"/>